<reference evidence="1 2" key="1">
    <citation type="submission" date="2016-10" db="EMBL/GenBank/DDBJ databases">
        <authorList>
            <person name="de Groot N.N."/>
        </authorList>
    </citation>
    <scope>NUCLEOTIDE SEQUENCE [LARGE SCALE GENOMIC DNA]</scope>
    <source>
        <strain evidence="1 2">OK461</strain>
    </source>
</reference>
<accession>A0A1I2KXN5</accession>
<dbReference type="EMBL" id="FONR01000011">
    <property type="protein sequence ID" value="SFF71108.1"/>
    <property type="molecule type" value="Genomic_DNA"/>
</dbReference>
<name>A0A1I2KXN5_9ACTN</name>
<organism evidence="1 2">
    <name type="scientific">Streptomyces mirabilis</name>
    <dbReference type="NCBI Taxonomy" id="68239"/>
    <lineage>
        <taxon>Bacteria</taxon>
        <taxon>Bacillati</taxon>
        <taxon>Actinomycetota</taxon>
        <taxon>Actinomycetes</taxon>
        <taxon>Kitasatosporales</taxon>
        <taxon>Streptomycetaceae</taxon>
        <taxon>Streptomyces</taxon>
    </lineage>
</organism>
<dbReference type="Proteomes" id="UP000181942">
    <property type="component" value="Unassembled WGS sequence"/>
</dbReference>
<sequence>MPRPRPAARNRAVTALPLPASLFEVDYLTVEHAEIYVGQSRHWVVAWLWFLS</sequence>
<evidence type="ECO:0000313" key="2">
    <source>
        <dbReference type="Proteomes" id="UP000181942"/>
    </source>
</evidence>
<dbReference type="AlphaFoldDB" id="A0A1I2KXN5"/>
<proteinExistence type="predicted"/>
<gene>
    <name evidence="1" type="ORF">SAMN02787118_11110</name>
</gene>
<protein>
    <submittedName>
        <fullName evidence="1">Uncharacterized protein</fullName>
    </submittedName>
</protein>
<evidence type="ECO:0000313" key="1">
    <source>
        <dbReference type="EMBL" id="SFF71108.1"/>
    </source>
</evidence>